<protein>
    <recommendedName>
        <fullName evidence="2">Filamentous haemagglutinin FhaB/tRNA nuclease CdiA-like TPS domain-containing protein</fullName>
    </recommendedName>
</protein>
<name>A0A3B0ZLQ5_9ZZZZ</name>
<feature type="non-terminal residue" evidence="1">
    <location>
        <position position="873"/>
    </location>
</feature>
<reference evidence="1" key="1">
    <citation type="submission" date="2018-06" db="EMBL/GenBank/DDBJ databases">
        <authorList>
            <person name="Zhirakovskaya E."/>
        </authorList>
    </citation>
    <scope>NUCLEOTIDE SEQUENCE</scope>
</reference>
<dbReference type="EMBL" id="UOFK01000265">
    <property type="protein sequence ID" value="VAW81566.1"/>
    <property type="molecule type" value="Genomic_DNA"/>
</dbReference>
<organism evidence="1">
    <name type="scientific">hydrothermal vent metagenome</name>
    <dbReference type="NCBI Taxonomy" id="652676"/>
    <lineage>
        <taxon>unclassified sequences</taxon>
        <taxon>metagenomes</taxon>
        <taxon>ecological metagenomes</taxon>
    </lineage>
</organism>
<feature type="non-terminal residue" evidence="1">
    <location>
        <position position="1"/>
    </location>
</feature>
<gene>
    <name evidence="1" type="ORF">MNBD_GAMMA13-139</name>
</gene>
<accession>A0A3B0ZLQ5</accession>
<dbReference type="AlphaFoldDB" id="A0A3B0ZLQ5"/>
<evidence type="ECO:0000313" key="1">
    <source>
        <dbReference type="EMBL" id="VAW81566.1"/>
    </source>
</evidence>
<sequence>GQILVSGQIDASGVQAGKVELNAGQNLQLVSGALIDASASAAQEDGGEVILRSRNGFVTAGQSTDAVAPVIDVNGGQQGEKGIVRMEASRAADNLSLQVNPIFARVKGAARIEVAGNKRYSDVDTITNAFLGADGDAPGASVRGDVAQFMTQAPVLNAAIDARQTGLVRVIPGIEIRSKSGADLTVAEAVDLFAWRDGGEPGILRLVAGKDLIVANDLSDGVAKRLSGRFLDNTPSNNDFVLGLMQGPSWTYQLVSGADNRSRTNNAALADVASANPLAVVRNKAGSVKLSDGVRVRTGTGDIQIVASGNLEYGGKKAAIATLGEDAGFGNIQLDDPFDLVQDGRVSDAFYADFLLGSAGFGKNGGDIRVEVGGDINGPGSDQLTTDWLVSLGGDPGTLLSPPTAWAIKFEEFRQNLGTLGGGDVKLSVAGDINDLSVVLPTTGQPIGPGFVFDAGLIKFSASGLNGVKVQGGGDLTIEDRGDIHGGSYLLAKGNGQIRTEGSFTSDTKQQLNPILSLGEAQLGITAGKGAAIETIFNFSVLERPKLIDAFGSTVRNSQSVYFTYGQGSRVSVNALSGNVFLDNSFEAGAPLREKIQQSQSAASISTGEQRLLTTYPGTFSARAYSGDILIQGDFQLYSDPQGSLELLADGNIADLGLKNKNAALGPTNIVTIRQLDVDPVLGLPTVQVPTPASSLAAVLGVLKKAPQGPEEQKWHALTPVHSGDTRPSRLVARKGGIGKVRDDSIGFTLLTAEQTLISAGGDINNLNLEIQHVSPQDSSLIQAGGSIRFDANRDPSGNFIQVGNQNFSITGPGRAAFIAGKDIDLGTSDGIVSTGNLRNLNLPDQGADLTVLASVGDTPPDYTAFFNQFVQQ</sequence>
<evidence type="ECO:0008006" key="2">
    <source>
        <dbReference type="Google" id="ProtNLM"/>
    </source>
</evidence>
<proteinExistence type="predicted"/>